<dbReference type="EMBL" id="JAAMOB010000019">
    <property type="protein sequence ID" value="KAF4100992.1"/>
    <property type="molecule type" value="Genomic_DNA"/>
</dbReference>
<dbReference type="PANTHER" id="PTHR34153">
    <property type="entry name" value="SI:CH211-262H13.3-RELATED-RELATED"/>
    <property type="match status" value="1"/>
</dbReference>
<dbReference type="PANTHER" id="PTHR34153:SF2">
    <property type="entry name" value="SI:CH211-262H13.3-RELATED"/>
    <property type="match status" value="1"/>
</dbReference>
<dbReference type="PROSITE" id="PS00028">
    <property type="entry name" value="ZINC_FINGER_C2H2_1"/>
    <property type="match status" value="1"/>
</dbReference>
<evidence type="ECO:0000256" key="1">
    <source>
        <dbReference type="SAM" id="MobiDB-lite"/>
    </source>
</evidence>
<organism evidence="3 4">
    <name type="scientific">Onychostoma macrolepis</name>
    <dbReference type="NCBI Taxonomy" id="369639"/>
    <lineage>
        <taxon>Eukaryota</taxon>
        <taxon>Metazoa</taxon>
        <taxon>Chordata</taxon>
        <taxon>Craniata</taxon>
        <taxon>Vertebrata</taxon>
        <taxon>Euteleostomi</taxon>
        <taxon>Actinopterygii</taxon>
        <taxon>Neopterygii</taxon>
        <taxon>Teleostei</taxon>
        <taxon>Ostariophysi</taxon>
        <taxon>Cypriniformes</taxon>
        <taxon>Cyprinidae</taxon>
        <taxon>Acrossocheilinae</taxon>
        <taxon>Onychostoma</taxon>
    </lineage>
</organism>
<feature type="compositionally biased region" description="Pro residues" evidence="1">
    <location>
        <begin position="188"/>
        <end position="197"/>
    </location>
</feature>
<comment type="caution">
    <text evidence="3">The sequence shown here is derived from an EMBL/GenBank/DDBJ whole genome shotgun (WGS) entry which is preliminary data.</text>
</comment>
<sequence length="197" mass="22219">MSADDKVEIIQILRDIKSKVQENSTMLKKILKDNTVPEVPSSTCVPSKNLKLPLRTFEDVARTEMELKNTTTRKKYHITIQRRGQEPQPQRYLADTNLFTCPFCTSQICKPRQYHQIVAHIAGHKIRATEYGGYVIYSCGLGCGQKAKHFHCCQCPQTYINKAAIKRHLCSFHPLPPAAPDPPRETPSLPPAAPDPP</sequence>
<accession>A0A7J6C576</accession>
<keyword evidence="4" id="KW-1185">Reference proteome</keyword>
<proteinExistence type="predicted"/>
<gene>
    <name evidence="3" type="ORF">G5714_019188</name>
</gene>
<evidence type="ECO:0000313" key="3">
    <source>
        <dbReference type="EMBL" id="KAF4100992.1"/>
    </source>
</evidence>
<dbReference type="AlphaFoldDB" id="A0A7J6C576"/>
<feature type="domain" description="C2H2-type" evidence="2">
    <location>
        <begin position="152"/>
        <end position="173"/>
    </location>
</feature>
<protein>
    <recommendedName>
        <fullName evidence="2">C2H2-type domain-containing protein</fullName>
    </recommendedName>
</protein>
<dbReference type="InterPro" id="IPR013087">
    <property type="entry name" value="Znf_C2H2_type"/>
</dbReference>
<name>A0A7J6C576_9TELE</name>
<dbReference type="Proteomes" id="UP000579812">
    <property type="component" value="Unassembled WGS sequence"/>
</dbReference>
<evidence type="ECO:0000313" key="4">
    <source>
        <dbReference type="Proteomes" id="UP000579812"/>
    </source>
</evidence>
<evidence type="ECO:0000259" key="2">
    <source>
        <dbReference type="PROSITE" id="PS00028"/>
    </source>
</evidence>
<reference evidence="3 4" key="1">
    <citation type="submission" date="2020-04" db="EMBL/GenBank/DDBJ databases">
        <title>Chromosome-level genome assembly of a cyprinid fish Onychostoma macrolepis by integration of Nanopore Sequencing, Bionano and Hi-C technology.</title>
        <authorList>
            <person name="Wang D."/>
        </authorList>
    </citation>
    <scope>NUCLEOTIDE SEQUENCE [LARGE SCALE GENOMIC DNA]</scope>
    <source>
        <strain evidence="3">SWU-2019</strain>
        <tissue evidence="3">Muscle</tissue>
    </source>
</reference>
<feature type="region of interest" description="Disordered" evidence="1">
    <location>
        <begin position="176"/>
        <end position="197"/>
    </location>
</feature>